<keyword evidence="2" id="KW-0812">Transmembrane</keyword>
<dbReference type="PANTHER" id="PTHR16861:SF4">
    <property type="entry name" value="SH3 DOMAIN PROTEIN (AFU_ORTHOLOGUE AFUA_1G13610)"/>
    <property type="match status" value="1"/>
</dbReference>
<evidence type="ECO:0000313" key="6">
    <source>
        <dbReference type="Proteomes" id="UP001219355"/>
    </source>
</evidence>
<reference evidence="5" key="1">
    <citation type="submission" date="2023-03" db="EMBL/GenBank/DDBJ databases">
        <title>Emydomyces testavorans Genome Sequence.</title>
        <authorList>
            <person name="Hoyer L."/>
        </authorList>
    </citation>
    <scope>NUCLEOTIDE SEQUENCE</scope>
    <source>
        <strain evidence="5">16-2883</strain>
    </source>
</reference>
<keyword evidence="2" id="KW-1133">Transmembrane helix</keyword>
<keyword evidence="3" id="KW-0732">Signal</keyword>
<evidence type="ECO:0000256" key="1">
    <source>
        <dbReference type="SAM" id="MobiDB-lite"/>
    </source>
</evidence>
<evidence type="ECO:0000259" key="4">
    <source>
        <dbReference type="PROSITE" id="PS51212"/>
    </source>
</evidence>
<dbReference type="PANTHER" id="PTHR16861">
    <property type="entry name" value="GLYCOPROTEIN 38"/>
    <property type="match status" value="1"/>
</dbReference>
<protein>
    <submittedName>
        <fullName evidence="5">Cell wall integrity and stress response component 4</fullName>
    </submittedName>
</protein>
<feature type="compositionally biased region" description="Low complexity" evidence="1">
    <location>
        <begin position="119"/>
        <end position="134"/>
    </location>
</feature>
<gene>
    <name evidence="5" type="primary">WSC4</name>
    <name evidence="5" type="ORF">PRK78_001427</name>
</gene>
<name>A0AAF0IGP0_9EURO</name>
<feature type="region of interest" description="Disordered" evidence="1">
    <location>
        <begin position="346"/>
        <end position="413"/>
    </location>
</feature>
<dbReference type="SMART" id="SM00321">
    <property type="entry name" value="WSC"/>
    <property type="match status" value="1"/>
</dbReference>
<organism evidence="5 6">
    <name type="scientific">Emydomyces testavorans</name>
    <dbReference type="NCBI Taxonomy" id="2070801"/>
    <lineage>
        <taxon>Eukaryota</taxon>
        <taxon>Fungi</taxon>
        <taxon>Dikarya</taxon>
        <taxon>Ascomycota</taxon>
        <taxon>Pezizomycotina</taxon>
        <taxon>Eurotiomycetes</taxon>
        <taxon>Eurotiomycetidae</taxon>
        <taxon>Onygenales</taxon>
        <taxon>Nannizziopsiaceae</taxon>
        <taxon>Emydomyces</taxon>
    </lineage>
</organism>
<feature type="transmembrane region" description="Helical" evidence="2">
    <location>
        <begin position="295"/>
        <end position="317"/>
    </location>
</feature>
<evidence type="ECO:0000313" key="5">
    <source>
        <dbReference type="EMBL" id="WEW55992.1"/>
    </source>
</evidence>
<dbReference type="InterPro" id="IPR002889">
    <property type="entry name" value="WSC_carb-bd"/>
</dbReference>
<feature type="compositionally biased region" description="Polar residues" evidence="1">
    <location>
        <begin position="384"/>
        <end position="397"/>
    </location>
</feature>
<sequence length="413" mass="43859">MAYTLFVVFASFLIFFHSCIPVKGIGLLYCSSLNTGSDFDSVISDFQSNGACRETCVGSYAFAILQGKSCWCSNAAPGDNVDTDACSDGCPGYPKDKCGSTKMNLYGYIQLDKKPTTTIGGSTTTTSSVSTNGSLGPGTVTTPSPISDSFPRSSIQSPLHTYLSLSREVQRPPEERVTSTHEIIRTVLTTVIQTGSPSDSSSSLASATPVTITVTESQTKSSTTLSTIKSSSATTVSSKTSSKMSSTVPPTSQTPIISTQTIPGGIATITVPIGSPSQTSDPSADKKNSLNGGKVAGIIIGVLAASGILLALVLLYYQRRRKPQKQKEEYDPDFLNPFYERPVPTPVFRTPLSGPPKEKGKGPTITLPAFTDSRLKADVYPNGSRHSNVSLQDNQDYSRPVLRLTNPDPPEVH</sequence>
<dbReference type="AlphaFoldDB" id="A0AAF0IGP0"/>
<evidence type="ECO:0000256" key="3">
    <source>
        <dbReference type="SAM" id="SignalP"/>
    </source>
</evidence>
<evidence type="ECO:0000256" key="2">
    <source>
        <dbReference type="SAM" id="Phobius"/>
    </source>
</evidence>
<accession>A0AAF0IGP0</accession>
<feature type="domain" description="WSC" evidence="4">
    <location>
        <begin position="24"/>
        <end position="112"/>
    </location>
</feature>
<feature type="region of interest" description="Disordered" evidence="1">
    <location>
        <begin position="119"/>
        <end position="138"/>
    </location>
</feature>
<feature type="chain" id="PRO_5042137567" evidence="3">
    <location>
        <begin position="25"/>
        <end position="413"/>
    </location>
</feature>
<keyword evidence="6" id="KW-1185">Reference proteome</keyword>
<dbReference type="Proteomes" id="UP001219355">
    <property type="component" value="Chromosome 1"/>
</dbReference>
<feature type="region of interest" description="Disordered" evidence="1">
    <location>
        <begin position="228"/>
        <end position="259"/>
    </location>
</feature>
<keyword evidence="2" id="KW-0472">Membrane</keyword>
<dbReference type="PROSITE" id="PS51212">
    <property type="entry name" value="WSC"/>
    <property type="match status" value="1"/>
</dbReference>
<dbReference type="Pfam" id="PF01822">
    <property type="entry name" value="WSC"/>
    <property type="match status" value="1"/>
</dbReference>
<proteinExistence type="predicted"/>
<feature type="signal peptide" evidence="3">
    <location>
        <begin position="1"/>
        <end position="24"/>
    </location>
</feature>
<dbReference type="EMBL" id="CP120627">
    <property type="protein sequence ID" value="WEW55992.1"/>
    <property type="molecule type" value="Genomic_DNA"/>
</dbReference>